<dbReference type="AlphaFoldDB" id="A0A2S8FN28"/>
<protein>
    <submittedName>
        <fullName evidence="1">Uncharacterized protein</fullName>
    </submittedName>
</protein>
<accession>A0A2S8FN28</accession>
<name>A0A2S8FN28_9BACT</name>
<dbReference type="RefSeq" id="WP_105353130.1">
    <property type="nucleotide sequence ID" value="NZ_PUIA01000035.1"/>
</dbReference>
<dbReference type="EMBL" id="PUIA01000035">
    <property type="protein sequence ID" value="PQO33400.1"/>
    <property type="molecule type" value="Genomic_DNA"/>
</dbReference>
<dbReference type="Proteomes" id="UP000240009">
    <property type="component" value="Unassembled WGS sequence"/>
</dbReference>
<evidence type="ECO:0000313" key="2">
    <source>
        <dbReference type="Proteomes" id="UP000240009"/>
    </source>
</evidence>
<comment type="caution">
    <text evidence="1">The sequence shown here is derived from an EMBL/GenBank/DDBJ whole genome shotgun (WGS) entry which is preliminary data.</text>
</comment>
<sequence>MSEPKPPPSREELVRGFWSDVRKGLINSYRHSQESADFGIGRYRLETEDRKVGDAVYNQGVELTTEVVHRIIEHGLPEVIS</sequence>
<proteinExistence type="predicted"/>
<organism evidence="1 2">
    <name type="scientific">Blastopirellula marina</name>
    <dbReference type="NCBI Taxonomy" id="124"/>
    <lineage>
        <taxon>Bacteria</taxon>
        <taxon>Pseudomonadati</taxon>
        <taxon>Planctomycetota</taxon>
        <taxon>Planctomycetia</taxon>
        <taxon>Pirellulales</taxon>
        <taxon>Pirellulaceae</taxon>
        <taxon>Blastopirellula</taxon>
    </lineage>
</organism>
<reference evidence="1 2" key="1">
    <citation type="submission" date="2018-02" db="EMBL/GenBank/DDBJ databases">
        <title>Comparative genomes isolates from brazilian mangrove.</title>
        <authorList>
            <person name="Araujo J.E."/>
            <person name="Taketani R.G."/>
            <person name="Silva M.C.P."/>
            <person name="Loureco M.V."/>
            <person name="Andreote F.D."/>
        </authorList>
    </citation>
    <scope>NUCLEOTIDE SEQUENCE [LARGE SCALE GENOMIC DNA]</scope>
    <source>
        <strain evidence="1 2">HEX-2 MGV</strain>
    </source>
</reference>
<dbReference type="OrthoDB" id="9938754at2"/>
<gene>
    <name evidence="1" type="ORF">C5Y96_11175</name>
</gene>
<evidence type="ECO:0000313" key="1">
    <source>
        <dbReference type="EMBL" id="PQO33400.1"/>
    </source>
</evidence>